<dbReference type="Proteomes" id="UP000823749">
    <property type="component" value="Chromosome 4"/>
</dbReference>
<evidence type="ECO:0000313" key="1">
    <source>
        <dbReference type="EMBL" id="KAG5553799.1"/>
    </source>
</evidence>
<evidence type="ECO:0000313" key="2">
    <source>
        <dbReference type="Proteomes" id="UP000823749"/>
    </source>
</evidence>
<comment type="caution">
    <text evidence="1">The sequence shown here is derived from an EMBL/GenBank/DDBJ whole genome shotgun (WGS) entry which is preliminary data.</text>
</comment>
<sequence length="100" mass="10807">MGGGISLGLGVFQFGDVHKVDLGRANGLGNLSNSVSLGEVIAFPQGEYRYMQAPICYFGNSRLFLRVDACLKLKVEKVLIGIKAGLLKNGDLHKAPQTWK</sequence>
<proteinExistence type="predicted"/>
<organism evidence="1 2">
    <name type="scientific">Rhododendron griersonianum</name>
    <dbReference type="NCBI Taxonomy" id="479676"/>
    <lineage>
        <taxon>Eukaryota</taxon>
        <taxon>Viridiplantae</taxon>
        <taxon>Streptophyta</taxon>
        <taxon>Embryophyta</taxon>
        <taxon>Tracheophyta</taxon>
        <taxon>Spermatophyta</taxon>
        <taxon>Magnoliopsida</taxon>
        <taxon>eudicotyledons</taxon>
        <taxon>Gunneridae</taxon>
        <taxon>Pentapetalae</taxon>
        <taxon>asterids</taxon>
        <taxon>Ericales</taxon>
        <taxon>Ericaceae</taxon>
        <taxon>Ericoideae</taxon>
        <taxon>Rhodoreae</taxon>
        <taxon>Rhododendron</taxon>
    </lineage>
</organism>
<reference evidence="1" key="1">
    <citation type="submission" date="2020-08" db="EMBL/GenBank/DDBJ databases">
        <title>Plant Genome Project.</title>
        <authorList>
            <person name="Zhang R.-G."/>
        </authorList>
    </citation>
    <scope>NUCLEOTIDE SEQUENCE</scope>
    <source>
        <strain evidence="1">WSP0</strain>
        <tissue evidence="1">Leaf</tissue>
    </source>
</reference>
<dbReference type="AlphaFoldDB" id="A0AAV6KNF0"/>
<accession>A0AAV6KNF0</accession>
<keyword evidence="2" id="KW-1185">Reference proteome</keyword>
<name>A0AAV6KNF0_9ERIC</name>
<protein>
    <submittedName>
        <fullName evidence="1">Uncharacterized protein</fullName>
    </submittedName>
</protein>
<dbReference type="EMBL" id="JACTNZ010000004">
    <property type="protein sequence ID" value="KAG5553799.1"/>
    <property type="molecule type" value="Genomic_DNA"/>
</dbReference>
<gene>
    <name evidence="1" type="ORF">RHGRI_011612</name>
</gene>